<protein>
    <submittedName>
        <fullName evidence="1">Uncharacterized protein</fullName>
    </submittedName>
</protein>
<accession>A0ABV8BYK2</accession>
<dbReference type="EMBL" id="JBHRZI010000021">
    <property type="protein sequence ID" value="MFC3894808.1"/>
    <property type="molecule type" value="Genomic_DNA"/>
</dbReference>
<reference evidence="2" key="1">
    <citation type="journal article" date="2019" name="Int. J. Syst. Evol. Microbiol.">
        <title>The Global Catalogue of Microorganisms (GCM) 10K type strain sequencing project: providing services to taxonomists for standard genome sequencing and annotation.</title>
        <authorList>
            <consortium name="The Broad Institute Genomics Platform"/>
            <consortium name="The Broad Institute Genome Sequencing Center for Infectious Disease"/>
            <person name="Wu L."/>
            <person name="Ma J."/>
        </authorList>
    </citation>
    <scope>NUCLEOTIDE SEQUENCE [LARGE SCALE GENOMIC DNA]</scope>
    <source>
        <strain evidence="2">CGMCC 4.7405</strain>
    </source>
</reference>
<name>A0ABV8BYK2_9PSEU</name>
<comment type="caution">
    <text evidence="1">The sequence shown here is derived from an EMBL/GenBank/DDBJ whole genome shotgun (WGS) entry which is preliminary data.</text>
</comment>
<organism evidence="1 2">
    <name type="scientific">Lentzea rhizosphaerae</name>
    <dbReference type="NCBI Taxonomy" id="2041025"/>
    <lineage>
        <taxon>Bacteria</taxon>
        <taxon>Bacillati</taxon>
        <taxon>Actinomycetota</taxon>
        <taxon>Actinomycetes</taxon>
        <taxon>Pseudonocardiales</taxon>
        <taxon>Pseudonocardiaceae</taxon>
        <taxon>Lentzea</taxon>
    </lineage>
</organism>
<evidence type="ECO:0000313" key="1">
    <source>
        <dbReference type="EMBL" id="MFC3894808.1"/>
    </source>
</evidence>
<evidence type="ECO:0000313" key="2">
    <source>
        <dbReference type="Proteomes" id="UP001595690"/>
    </source>
</evidence>
<keyword evidence="2" id="KW-1185">Reference proteome</keyword>
<dbReference type="RefSeq" id="WP_382376360.1">
    <property type="nucleotide sequence ID" value="NZ_JBHRZI010000021.1"/>
</dbReference>
<proteinExistence type="predicted"/>
<sequence length="277" mass="31318">MLTRLTVIVLLLLCLCGEKQQVLPDDMDLDAVAYPLDAYDLSEHEMVVVARAKYLMAQRCVRQLGADLPPFPTGRMRAPQDDRYGLASRHTAWEWGYSLDKPPVRVIPWELQIDPRSRLHSLLNDGPDGGCLGSANRALAEPTTNPLPRLDDEAWRASRDKPAVRQAAQAWHRCTARAGLDYDDPVEAPYYHWGEKRIAAHRTLTEEDRRNGLRPSGTERRAALVDVRCKVESGFLRAWAEADVAAQRELVRRHLGELTERRRALDLLVRSAETVNG</sequence>
<gene>
    <name evidence="1" type="ORF">ACFOWZ_25290</name>
</gene>
<dbReference type="Proteomes" id="UP001595690">
    <property type="component" value="Unassembled WGS sequence"/>
</dbReference>